<comment type="caution">
    <text evidence="1">The sequence shown here is derived from an EMBL/GenBank/DDBJ whole genome shotgun (WGS) entry which is preliminary data.</text>
</comment>
<organism evidence="1 2">
    <name type="scientific">Paramecium sonneborni</name>
    <dbReference type="NCBI Taxonomy" id="65129"/>
    <lineage>
        <taxon>Eukaryota</taxon>
        <taxon>Sar</taxon>
        <taxon>Alveolata</taxon>
        <taxon>Ciliophora</taxon>
        <taxon>Intramacronucleata</taxon>
        <taxon>Oligohymenophorea</taxon>
        <taxon>Peniculida</taxon>
        <taxon>Parameciidae</taxon>
        <taxon>Paramecium</taxon>
    </lineage>
</organism>
<dbReference type="EMBL" id="CAJJDN010000147">
    <property type="protein sequence ID" value="CAD8123895.1"/>
    <property type="molecule type" value="Genomic_DNA"/>
</dbReference>
<name>A0A8S1RB35_9CILI</name>
<protein>
    <submittedName>
        <fullName evidence="1">Uncharacterized protein</fullName>
    </submittedName>
</protein>
<gene>
    <name evidence="1" type="ORF">PSON_ATCC_30995.1.T1470171</name>
</gene>
<reference evidence="1" key="1">
    <citation type="submission" date="2021-01" db="EMBL/GenBank/DDBJ databases">
        <authorList>
            <consortium name="Genoscope - CEA"/>
            <person name="William W."/>
        </authorList>
    </citation>
    <scope>NUCLEOTIDE SEQUENCE</scope>
</reference>
<accession>A0A8S1RB35</accession>
<keyword evidence="2" id="KW-1185">Reference proteome</keyword>
<evidence type="ECO:0000313" key="1">
    <source>
        <dbReference type="EMBL" id="CAD8123895.1"/>
    </source>
</evidence>
<evidence type="ECO:0000313" key="2">
    <source>
        <dbReference type="Proteomes" id="UP000692954"/>
    </source>
</evidence>
<dbReference type="Proteomes" id="UP000692954">
    <property type="component" value="Unassembled WGS sequence"/>
</dbReference>
<dbReference type="AlphaFoldDB" id="A0A8S1RB35"/>
<proteinExistence type="predicted"/>
<sequence>MLFLIHLREAIIKLSGFQLYKWNSLIKDILYSYYPNLIDSMKINSPPNLIYG</sequence>